<dbReference type="EMBL" id="JACGCM010001497">
    <property type="protein sequence ID" value="KAF6154447.1"/>
    <property type="molecule type" value="Genomic_DNA"/>
</dbReference>
<dbReference type="PANTHER" id="PTHR35501:SF3">
    <property type="entry name" value="PROTEIN YY1"/>
    <property type="match status" value="1"/>
</dbReference>
<sequence length="98" mass="10147">MATTKSPASLLWCSSAALLIVMMGLSTQTVTVRSQQCSAELTNLSVCAQYVVPGQPNLAPSPECCSALQHVDQTCLCNTLRVASQMPSACGLPALSCG</sequence>
<feature type="chain" id="PRO_5029748796" description="Bifunctional inhibitor/plant lipid transfer protein/seed storage helical domain-containing protein" evidence="4">
    <location>
        <begin position="28"/>
        <end position="98"/>
    </location>
</feature>
<feature type="domain" description="Bifunctional inhibitor/plant lipid transfer protein/seed storage helical" evidence="5">
    <location>
        <begin position="37"/>
        <end position="97"/>
    </location>
</feature>
<dbReference type="InterPro" id="IPR036312">
    <property type="entry name" value="Bifun_inhib/LTP/seed_sf"/>
</dbReference>
<comment type="caution">
    <text evidence="6">The sequence shown here is derived from an EMBL/GenBank/DDBJ whole genome shotgun (WGS) entry which is preliminary data.</text>
</comment>
<dbReference type="Pfam" id="PF14368">
    <property type="entry name" value="LTP_2"/>
    <property type="match status" value="1"/>
</dbReference>
<dbReference type="OrthoDB" id="1873458at2759"/>
<dbReference type="SMART" id="SM00499">
    <property type="entry name" value="AAI"/>
    <property type="match status" value="1"/>
</dbReference>
<evidence type="ECO:0000256" key="2">
    <source>
        <dbReference type="ARBA" id="ARBA00022525"/>
    </source>
</evidence>
<evidence type="ECO:0000256" key="3">
    <source>
        <dbReference type="ARBA" id="ARBA00038300"/>
    </source>
</evidence>
<dbReference type="Proteomes" id="UP000541444">
    <property type="component" value="Unassembled WGS sequence"/>
</dbReference>
<evidence type="ECO:0000256" key="4">
    <source>
        <dbReference type="SAM" id="SignalP"/>
    </source>
</evidence>
<evidence type="ECO:0000313" key="6">
    <source>
        <dbReference type="EMBL" id="KAF6154447.1"/>
    </source>
</evidence>
<evidence type="ECO:0000259" key="5">
    <source>
        <dbReference type="SMART" id="SM00499"/>
    </source>
</evidence>
<comment type="similarity">
    <text evidence="3">Belongs to the A9/FIL1 family.</text>
</comment>
<protein>
    <recommendedName>
        <fullName evidence="5">Bifunctional inhibitor/plant lipid transfer protein/seed storage helical domain-containing protein</fullName>
    </recommendedName>
</protein>
<proteinExistence type="inferred from homology"/>
<dbReference type="Gene3D" id="1.10.110.10">
    <property type="entry name" value="Plant lipid-transfer and hydrophobic proteins"/>
    <property type="match status" value="1"/>
</dbReference>
<dbReference type="InterPro" id="IPR016140">
    <property type="entry name" value="Bifunc_inhib/LTP/seed_store"/>
</dbReference>
<comment type="subcellular location">
    <subcellularLocation>
        <location evidence="1">Secreted</location>
    </subcellularLocation>
</comment>
<dbReference type="PANTHER" id="PTHR35501">
    <property type="entry name" value="PROTEIN YY1"/>
    <property type="match status" value="1"/>
</dbReference>
<gene>
    <name evidence="6" type="ORF">GIB67_028339</name>
</gene>
<dbReference type="SUPFAM" id="SSF47699">
    <property type="entry name" value="Bifunctional inhibitor/lipid-transfer protein/seed storage 2S albumin"/>
    <property type="match status" value="1"/>
</dbReference>
<keyword evidence="2" id="KW-0964">Secreted</keyword>
<organism evidence="6 7">
    <name type="scientific">Kingdonia uniflora</name>
    <dbReference type="NCBI Taxonomy" id="39325"/>
    <lineage>
        <taxon>Eukaryota</taxon>
        <taxon>Viridiplantae</taxon>
        <taxon>Streptophyta</taxon>
        <taxon>Embryophyta</taxon>
        <taxon>Tracheophyta</taxon>
        <taxon>Spermatophyta</taxon>
        <taxon>Magnoliopsida</taxon>
        <taxon>Ranunculales</taxon>
        <taxon>Circaeasteraceae</taxon>
        <taxon>Kingdonia</taxon>
    </lineage>
</organism>
<name>A0A7J7MHU7_9MAGN</name>
<reference evidence="6 7" key="1">
    <citation type="journal article" date="2020" name="IScience">
        <title>Genome Sequencing of the Endangered Kingdonia uniflora (Circaeasteraceae, Ranunculales) Reveals Potential Mechanisms of Evolutionary Specialization.</title>
        <authorList>
            <person name="Sun Y."/>
            <person name="Deng T."/>
            <person name="Zhang A."/>
            <person name="Moore M.J."/>
            <person name="Landis J.B."/>
            <person name="Lin N."/>
            <person name="Zhang H."/>
            <person name="Zhang X."/>
            <person name="Huang J."/>
            <person name="Zhang X."/>
            <person name="Sun H."/>
            <person name="Wang H."/>
        </authorList>
    </citation>
    <scope>NUCLEOTIDE SEQUENCE [LARGE SCALE GENOMIC DNA]</scope>
    <source>
        <strain evidence="6">TB1705</strain>
        <tissue evidence="6">Leaf</tissue>
    </source>
</reference>
<dbReference type="AlphaFoldDB" id="A0A7J7MHU7"/>
<evidence type="ECO:0000313" key="7">
    <source>
        <dbReference type="Proteomes" id="UP000541444"/>
    </source>
</evidence>
<dbReference type="GO" id="GO:0005576">
    <property type="term" value="C:extracellular region"/>
    <property type="evidence" value="ECO:0007669"/>
    <property type="project" value="UniProtKB-SubCell"/>
</dbReference>
<keyword evidence="4" id="KW-0732">Signal</keyword>
<feature type="signal peptide" evidence="4">
    <location>
        <begin position="1"/>
        <end position="27"/>
    </location>
</feature>
<evidence type="ECO:0000256" key="1">
    <source>
        <dbReference type="ARBA" id="ARBA00004613"/>
    </source>
</evidence>
<keyword evidence="7" id="KW-1185">Reference proteome</keyword>
<accession>A0A7J7MHU7</accession>